<keyword evidence="5" id="KW-0378">Hydrolase</keyword>
<evidence type="ECO:0000256" key="5">
    <source>
        <dbReference type="ARBA" id="ARBA00022801"/>
    </source>
</evidence>
<feature type="non-terminal residue" evidence="8">
    <location>
        <position position="91"/>
    </location>
</feature>
<dbReference type="AlphaFoldDB" id="A0A852NJE8"/>
<dbReference type="OrthoDB" id="9204471at2759"/>
<keyword evidence="3" id="KW-0540">Nuclease</keyword>
<keyword evidence="4" id="KW-0255">Endonuclease</keyword>
<dbReference type="GO" id="GO:0003964">
    <property type="term" value="F:RNA-directed DNA polymerase activity"/>
    <property type="evidence" value="ECO:0007669"/>
    <property type="project" value="UniProtKB-KW"/>
</dbReference>
<dbReference type="GO" id="GO:0015074">
    <property type="term" value="P:DNA integration"/>
    <property type="evidence" value="ECO:0007669"/>
    <property type="project" value="InterPro"/>
</dbReference>
<keyword evidence="9" id="KW-1185">Reference proteome</keyword>
<name>A0A852NJE8_9PASS</name>
<protein>
    <submittedName>
        <fullName evidence="8">POK19 protein</fullName>
    </submittedName>
</protein>
<keyword evidence="6" id="KW-0695">RNA-directed DNA polymerase</keyword>
<dbReference type="GO" id="GO:0035613">
    <property type="term" value="F:RNA stem-loop binding"/>
    <property type="evidence" value="ECO:0007669"/>
    <property type="project" value="TreeGrafter"/>
</dbReference>
<dbReference type="InterPro" id="IPR012337">
    <property type="entry name" value="RNaseH-like_sf"/>
</dbReference>
<evidence type="ECO:0000313" key="9">
    <source>
        <dbReference type="Proteomes" id="UP000658642"/>
    </source>
</evidence>
<keyword evidence="2" id="KW-0548">Nucleotidyltransferase</keyword>
<dbReference type="Proteomes" id="UP000658642">
    <property type="component" value="Unassembled WGS sequence"/>
</dbReference>
<evidence type="ECO:0000256" key="2">
    <source>
        <dbReference type="ARBA" id="ARBA00022695"/>
    </source>
</evidence>
<dbReference type="PANTHER" id="PTHR41694">
    <property type="entry name" value="ENDOGENOUS RETROVIRUS GROUP K MEMBER POL PROTEIN"/>
    <property type="match status" value="1"/>
</dbReference>
<evidence type="ECO:0000256" key="6">
    <source>
        <dbReference type="ARBA" id="ARBA00022918"/>
    </source>
</evidence>
<organism evidence="8 9">
    <name type="scientific">Atrichornis clamosus</name>
    <dbReference type="NCBI Taxonomy" id="449594"/>
    <lineage>
        <taxon>Eukaryota</taxon>
        <taxon>Metazoa</taxon>
        <taxon>Chordata</taxon>
        <taxon>Craniata</taxon>
        <taxon>Vertebrata</taxon>
        <taxon>Euteleostomi</taxon>
        <taxon>Archelosauria</taxon>
        <taxon>Archosauria</taxon>
        <taxon>Dinosauria</taxon>
        <taxon>Saurischia</taxon>
        <taxon>Theropoda</taxon>
        <taxon>Coelurosauria</taxon>
        <taxon>Aves</taxon>
        <taxon>Neognathae</taxon>
        <taxon>Neoaves</taxon>
        <taxon>Telluraves</taxon>
        <taxon>Australaves</taxon>
        <taxon>Passeriformes</taxon>
        <taxon>Menuridae</taxon>
        <taxon>Atrichornis</taxon>
    </lineage>
</organism>
<dbReference type="InterPro" id="IPR001584">
    <property type="entry name" value="Integrase_cat-core"/>
</dbReference>
<dbReference type="Gene3D" id="3.30.420.10">
    <property type="entry name" value="Ribonuclease H-like superfamily/Ribonuclease H"/>
    <property type="match status" value="1"/>
</dbReference>
<feature type="domain" description="Integrase catalytic" evidence="7">
    <location>
        <begin position="1"/>
        <end position="73"/>
    </location>
</feature>
<keyword evidence="1" id="KW-0808">Transferase</keyword>
<dbReference type="GO" id="GO:0016787">
    <property type="term" value="F:hydrolase activity"/>
    <property type="evidence" value="ECO:0007669"/>
    <property type="project" value="UniProtKB-KW"/>
</dbReference>
<evidence type="ECO:0000256" key="3">
    <source>
        <dbReference type="ARBA" id="ARBA00022722"/>
    </source>
</evidence>
<dbReference type="InterPro" id="IPR036397">
    <property type="entry name" value="RNaseH_sf"/>
</dbReference>
<feature type="non-terminal residue" evidence="8">
    <location>
        <position position="1"/>
    </location>
</feature>
<dbReference type="SUPFAM" id="SSF53098">
    <property type="entry name" value="Ribonuclease H-like"/>
    <property type="match status" value="1"/>
</dbReference>
<proteinExistence type="predicted"/>
<sequence length="91" mass="9899">IWHTAGIPHSPTAQSIVERTHQTLKRVLDQQRGGTEINSPAVRLCKALFTINFLNSSFSESSPHPGLRQYKEEYALPGEGGLLATPPPPGP</sequence>
<evidence type="ECO:0000313" key="8">
    <source>
        <dbReference type="EMBL" id="NXY15784.1"/>
    </source>
</evidence>
<dbReference type="PANTHER" id="PTHR41694:SF3">
    <property type="entry name" value="RNA-DIRECTED DNA POLYMERASE-RELATED"/>
    <property type="match status" value="1"/>
</dbReference>
<reference evidence="8" key="1">
    <citation type="submission" date="2020-02" db="EMBL/GenBank/DDBJ databases">
        <title>Bird 10,000 Genomes (B10K) Project - Family phase.</title>
        <authorList>
            <person name="Zhang G."/>
        </authorList>
    </citation>
    <scope>NUCLEOTIDE SEQUENCE</scope>
    <source>
        <strain evidence="8">B10K-DU-029-61</strain>
        <tissue evidence="8">Blood</tissue>
    </source>
</reference>
<evidence type="ECO:0000256" key="1">
    <source>
        <dbReference type="ARBA" id="ARBA00022679"/>
    </source>
</evidence>
<dbReference type="GO" id="GO:0004519">
    <property type="term" value="F:endonuclease activity"/>
    <property type="evidence" value="ECO:0007669"/>
    <property type="project" value="UniProtKB-KW"/>
</dbReference>
<accession>A0A852NJE8</accession>
<gene>
    <name evidence="8" type="primary">Ervk19_3</name>
    <name evidence="8" type="ORF">ATRCLA_R16130</name>
</gene>
<comment type="caution">
    <text evidence="8">The sequence shown here is derived from an EMBL/GenBank/DDBJ whole genome shotgun (WGS) entry which is preliminary data.</text>
</comment>
<dbReference type="PROSITE" id="PS50994">
    <property type="entry name" value="INTEGRASE"/>
    <property type="match status" value="1"/>
</dbReference>
<evidence type="ECO:0000256" key="4">
    <source>
        <dbReference type="ARBA" id="ARBA00022759"/>
    </source>
</evidence>
<evidence type="ECO:0000259" key="7">
    <source>
        <dbReference type="PROSITE" id="PS50994"/>
    </source>
</evidence>
<dbReference type="EMBL" id="WBMZ01003825">
    <property type="protein sequence ID" value="NXY15784.1"/>
    <property type="molecule type" value="Genomic_DNA"/>
</dbReference>